<evidence type="ECO:0000259" key="4">
    <source>
        <dbReference type="PROSITE" id="PS50887"/>
    </source>
</evidence>
<dbReference type="KEGG" id="nst:Nstercoris_01504"/>
<dbReference type="InterPro" id="IPR052155">
    <property type="entry name" value="Biofilm_reg_signaling"/>
</dbReference>
<sequence>MQNQIKPVTSKEPADFKNTSHKSSRIFIGLSWKIALLSSLILLLVITIFSMINYNSLMTSIEQQRNTQYQRYTREIESLIGRNSENLHGLVRILPYLKGMKDSLLADSSQAIYSTFEHYWTLFQIQSDIEDIRFYNNSGSLLARWGNFETDSYRDNLILEHIQEVNTREQPATLMVCVESCVQYIIEPLLIEGSRAGAIAIGSSLVDVFLNFKRTSGSDIGLFIGHTINDAHNTYSCDGSALMGIDEWNVCITALTNSGKNLTLLKETAKNHPNLAKIEQGIQFEWDKRHYQIKLLPLHGIRIPDQGQLVIITEITDTIQAIQTSIQRIVIIGLIGTILSGSILFYIISRPLSRLKHIVSLLPLLAGGGFDGFRKSLTTRWRKRPLSDEIDLLHDASLTLSHKLEKLEEKIAYRTQMLIQQHDELSKEKDFIENLLDTAQVIVLTQDAHGKIVMTNTYGEMLTHYSEKELQNKYFTELLAPDSEQYNLDTYLREIRKGDREQLRHEAIVLCKDDSKRNIAWLHSRLTWQSQDDTSVILSVGLDITEYKRVEGHLAWLADHDPLTNLYNRRRFSEELEQILGWAERYQHPGALLFFDLDRFKFVNDTSGHQAGDAMLKMVADMLSRTIRTADIAARLGGDEFAIILPEISPAAAIEVAKKILARLNETQLTINGRTHSISASIGIAIFPEHGNNVPDLLATADLAMYQAKETGRGTWYLFSREDQSRERVRTLVYWKERIEYANTHDRYLLYLQPIQTLRDGITHHYEVLLRMLDRDGTIHLPGAFIRAAEHTGLIHKIDHLVLHKAIALAARINQTADRQIGLSINLSAHAFNDPELLPTISQALSTNNVNPNLLMFEITETAALDNLPGTRSLLQDLKRLGCGFVLDDFGVGFSSFYYLRELPVDAVKIDGSFIRNLASNPDDQILVSALCSVAKGFGKKITAEFVENKEILAILNRMEVDFAQGYYIGSPILADELFPKDETSTT</sequence>
<dbReference type="CDD" id="cd01948">
    <property type="entry name" value="EAL"/>
    <property type="match status" value="1"/>
</dbReference>
<dbReference type="InterPro" id="IPR035919">
    <property type="entry name" value="EAL_sf"/>
</dbReference>
<keyword evidence="1" id="KW-0812">Transmembrane</keyword>
<keyword evidence="6" id="KW-1185">Reference proteome</keyword>
<keyword evidence="1" id="KW-1133">Transmembrane helix</keyword>
<feature type="domain" description="PAS" evidence="2">
    <location>
        <begin position="428"/>
        <end position="499"/>
    </location>
</feature>
<dbReference type="SUPFAM" id="SSF141868">
    <property type="entry name" value="EAL domain-like"/>
    <property type="match status" value="1"/>
</dbReference>
<gene>
    <name evidence="5" type="ORF">Nstercoris_01504</name>
</gene>
<dbReference type="SUPFAM" id="SSF55073">
    <property type="entry name" value="Nucleotide cyclase"/>
    <property type="match status" value="1"/>
</dbReference>
<dbReference type="InterPro" id="IPR029787">
    <property type="entry name" value="Nucleotide_cyclase"/>
</dbReference>
<dbReference type="GO" id="GO:0003824">
    <property type="term" value="F:catalytic activity"/>
    <property type="evidence" value="ECO:0007669"/>
    <property type="project" value="UniProtKB-ARBA"/>
</dbReference>
<dbReference type="Pfam" id="PF00990">
    <property type="entry name" value="GGDEF"/>
    <property type="match status" value="1"/>
</dbReference>
<feature type="transmembrane region" description="Helical" evidence="1">
    <location>
        <begin position="34"/>
        <end position="54"/>
    </location>
</feature>
<dbReference type="Gene3D" id="3.30.450.20">
    <property type="entry name" value="PAS domain"/>
    <property type="match status" value="1"/>
</dbReference>
<organism evidence="5 6">
    <name type="scientific">Nitrosomonas stercoris</name>
    <dbReference type="NCBI Taxonomy" id="1444684"/>
    <lineage>
        <taxon>Bacteria</taxon>
        <taxon>Pseudomonadati</taxon>
        <taxon>Pseudomonadota</taxon>
        <taxon>Betaproteobacteria</taxon>
        <taxon>Nitrosomonadales</taxon>
        <taxon>Nitrosomonadaceae</taxon>
        <taxon>Nitrosomonas</taxon>
    </lineage>
</organism>
<dbReference type="NCBIfam" id="TIGR00229">
    <property type="entry name" value="sensory_box"/>
    <property type="match status" value="1"/>
</dbReference>
<dbReference type="SUPFAM" id="SSF55785">
    <property type="entry name" value="PYP-like sensor domain (PAS domain)"/>
    <property type="match status" value="1"/>
</dbReference>
<dbReference type="PROSITE" id="PS50887">
    <property type="entry name" value="GGDEF"/>
    <property type="match status" value="1"/>
</dbReference>
<dbReference type="SMART" id="SM00267">
    <property type="entry name" value="GGDEF"/>
    <property type="match status" value="1"/>
</dbReference>
<accession>A0A4Y1YM66</accession>
<proteinExistence type="predicted"/>
<dbReference type="Pfam" id="PF14827">
    <property type="entry name" value="dCache_3"/>
    <property type="match status" value="1"/>
</dbReference>
<dbReference type="NCBIfam" id="TIGR00254">
    <property type="entry name" value="GGDEF"/>
    <property type="match status" value="1"/>
</dbReference>
<evidence type="ECO:0000259" key="3">
    <source>
        <dbReference type="PROSITE" id="PS50883"/>
    </source>
</evidence>
<dbReference type="AlphaFoldDB" id="A0A4Y1YM66"/>
<dbReference type="CDD" id="cd00130">
    <property type="entry name" value="PAS"/>
    <property type="match status" value="1"/>
</dbReference>
<dbReference type="Gene3D" id="3.30.70.270">
    <property type="match status" value="1"/>
</dbReference>
<dbReference type="Pfam" id="PF00563">
    <property type="entry name" value="EAL"/>
    <property type="match status" value="1"/>
</dbReference>
<dbReference type="CDD" id="cd01949">
    <property type="entry name" value="GGDEF"/>
    <property type="match status" value="1"/>
</dbReference>
<dbReference type="Proteomes" id="UP000316473">
    <property type="component" value="Chromosome"/>
</dbReference>
<feature type="domain" description="EAL" evidence="3">
    <location>
        <begin position="732"/>
        <end position="986"/>
    </location>
</feature>
<dbReference type="InterPro" id="IPR043128">
    <property type="entry name" value="Rev_trsase/Diguanyl_cyclase"/>
</dbReference>
<dbReference type="FunFam" id="3.30.70.270:FF:000001">
    <property type="entry name" value="Diguanylate cyclase domain protein"/>
    <property type="match status" value="1"/>
</dbReference>
<evidence type="ECO:0000313" key="5">
    <source>
        <dbReference type="EMBL" id="BBL35242.1"/>
    </source>
</evidence>
<keyword evidence="1" id="KW-0472">Membrane</keyword>
<dbReference type="Gene3D" id="3.20.20.450">
    <property type="entry name" value="EAL domain"/>
    <property type="match status" value="1"/>
</dbReference>
<dbReference type="InterPro" id="IPR029150">
    <property type="entry name" value="dCache_3"/>
</dbReference>
<dbReference type="InterPro" id="IPR000014">
    <property type="entry name" value="PAS"/>
</dbReference>
<name>A0A4Y1YM66_9PROT</name>
<dbReference type="PROSITE" id="PS50112">
    <property type="entry name" value="PAS"/>
    <property type="match status" value="1"/>
</dbReference>
<dbReference type="PROSITE" id="PS50883">
    <property type="entry name" value="EAL"/>
    <property type="match status" value="1"/>
</dbReference>
<evidence type="ECO:0000256" key="1">
    <source>
        <dbReference type="SAM" id="Phobius"/>
    </source>
</evidence>
<feature type="domain" description="GGDEF" evidence="4">
    <location>
        <begin position="588"/>
        <end position="721"/>
    </location>
</feature>
<reference evidence="5 6" key="1">
    <citation type="submission" date="2019-06" db="EMBL/GenBank/DDBJ databases">
        <title>Nitrosomonas stercoris KYUHI-S whole genome shotgun sequence.</title>
        <authorList>
            <person name="Nakagawa T."/>
            <person name="Tsuchiya Y."/>
            <person name="Takahashi R."/>
        </authorList>
    </citation>
    <scope>NUCLEOTIDE SEQUENCE [LARGE SCALE GENOMIC DNA]</scope>
    <source>
        <strain evidence="5 6">KYUHI-S</strain>
    </source>
</reference>
<dbReference type="PANTHER" id="PTHR44757">
    <property type="entry name" value="DIGUANYLATE CYCLASE DGCP"/>
    <property type="match status" value="1"/>
</dbReference>
<dbReference type="EMBL" id="AP019755">
    <property type="protein sequence ID" value="BBL35242.1"/>
    <property type="molecule type" value="Genomic_DNA"/>
</dbReference>
<dbReference type="SMART" id="SM00091">
    <property type="entry name" value="PAS"/>
    <property type="match status" value="1"/>
</dbReference>
<dbReference type="PANTHER" id="PTHR44757:SF4">
    <property type="entry name" value="DIGUANYLATE CYCLASE DGCE-RELATED"/>
    <property type="match status" value="1"/>
</dbReference>
<protein>
    <submittedName>
        <fullName evidence="5">Uncharacterized protein</fullName>
    </submittedName>
</protein>
<dbReference type="SMART" id="SM00052">
    <property type="entry name" value="EAL"/>
    <property type="match status" value="1"/>
</dbReference>
<evidence type="ECO:0000313" key="6">
    <source>
        <dbReference type="Proteomes" id="UP000316473"/>
    </source>
</evidence>
<dbReference type="InterPro" id="IPR001633">
    <property type="entry name" value="EAL_dom"/>
</dbReference>
<dbReference type="InterPro" id="IPR035965">
    <property type="entry name" value="PAS-like_dom_sf"/>
</dbReference>
<evidence type="ECO:0000259" key="2">
    <source>
        <dbReference type="PROSITE" id="PS50112"/>
    </source>
</evidence>
<dbReference type="InterPro" id="IPR000160">
    <property type="entry name" value="GGDEF_dom"/>
</dbReference>
<feature type="transmembrane region" description="Helical" evidence="1">
    <location>
        <begin position="329"/>
        <end position="349"/>
    </location>
</feature>